<protein>
    <submittedName>
        <fullName evidence="1">Uncharacterized protein</fullName>
    </submittedName>
</protein>
<evidence type="ECO:0000313" key="2">
    <source>
        <dbReference type="Proteomes" id="UP000499080"/>
    </source>
</evidence>
<gene>
    <name evidence="1" type="ORF">AVEN_108052_1</name>
</gene>
<keyword evidence="2" id="KW-1185">Reference proteome</keyword>
<dbReference type="EMBL" id="BGPR01011384">
    <property type="protein sequence ID" value="GBN51030.1"/>
    <property type="molecule type" value="Genomic_DNA"/>
</dbReference>
<proteinExistence type="predicted"/>
<organism evidence="1 2">
    <name type="scientific">Araneus ventricosus</name>
    <name type="common">Orbweaver spider</name>
    <name type="synonym">Epeira ventricosa</name>
    <dbReference type="NCBI Taxonomy" id="182803"/>
    <lineage>
        <taxon>Eukaryota</taxon>
        <taxon>Metazoa</taxon>
        <taxon>Ecdysozoa</taxon>
        <taxon>Arthropoda</taxon>
        <taxon>Chelicerata</taxon>
        <taxon>Arachnida</taxon>
        <taxon>Araneae</taxon>
        <taxon>Araneomorphae</taxon>
        <taxon>Entelegynae</taxon>
        <taxon>Araneoidea</taxon>
        <taxon>Araneidae</taxon>
        <taxon>Araneus</taxon>
    </lineage>
</organism>
<comment type="caution">
    <text evidence="1">The sequence shown here is derived from an EMBL/GenBank/DDBJ whole genome shotgun (WGS) entry which is preliminary data.</text>
</comment>
<evidence type="ECO:0000313" key="1">
    <source>
        <dbReference type="EMBL" id="GBN51030.1"/>
    </source>
</evidence>
<dbReference type="Proteomes" id="UP000499080">
    <property type="component" value="Unassembled WGS sequence"/>
</dbReference>
<dbReference type="AlphaFoldDB" id="A0A4Y2PKI7"/>
<accession>A0A4Y2PKI7</accession>
<sequence length="109" mass="12622">MLCAVCQYHFIHKHARKRKRPRFGINLSVNHFNKLRHSVGRSGLVIGFETRFHGRSAVYTCLMYITSVESKHPTPVVVRKFEEGGCWLVRHPRHLTNVQKPSCCFQTGC</sequence>
<name>A0A4Y2PKI7_ARAVE</name>
<reference evidence="1 2" key="1">
    <citation type="journal article" date="2019" name="Sci. Rep.">
        <title>Orb-weaving spider Araneus ventricosus genome elucidates the spidroin gene catalogue.</title>
        <authorList>
            <person name="Kono N."/>
            <person name="Nakamura H."/>
            <person name="Ohtoshi R."/>
            <person name="Moran D.A.P."/>
            <person name="Shinohara A."/>
            <person name="Yoshida Y."/>
            <person name="Fujiwara M."/>
            <person name="Mori M."/>
            <person name="Tomita M."/>
            <person name="Arakawa K."/>
        </authorList>
    </citation>
    <scope>NUCLEOTIDE SEQUENCE [LARGE SCALE GENOMIC DNA]</scope>
</reference>